<keyword evidence="3" id="KW-0288">FMN</keyword>
<accession>A0A7V3E6N2</accession>
<keyword evidence="2" id="KW-0285">Flavoprotein</keyword>
<dbReference type="EMBL" id="DSUJ01000008">
    <property type="protein sequence ID" value="HFI91190.1"/>
    <property type="molecule type" value="Genomic_DNA"/>
</dbReference>
<dbReference type="SUPFAM" id="SSF50475">
    <property type="entry name" value="FMN-binding split barrel"/>
    <property type="match status" value="1"/>
</dbReference>
<evidence type="ECO:0000313" key="6">
    <source>
        <dbReference type="EMBL" id="HFI91190.1"/>
    </source>
</evidence>
<dbReference type="Pfam" id="PF01613">
    <property type="entry name" value="Flavin_Reduct"/>
    <property type="match status" value="1"/>
</dbReference>
<name>A0A7V3E6N2_9BACT</name>
<evidence type="ECO:0000256" key="3">
    <source>
        <dbReference type="ARBA" id="ARBA00022643"/>
    </source>
</evidence>
<comment type="similarity">
    <text evidence="4">Belongs to the flavoredoxin family.</text>
</comment>
<dbReference type="GO" id="GO:0016646">
    <property type="term" value="F:oxidoreductase activity, acting on the CH-NH group of donors, NAD or NADP as acceptor"/>
    <property type="evidence" value="ECO:0007669"/>
    <property type="project" value="UniProtKB-ARBA"/>
</dbReference>
<comment type="caution">
    <text evidence="6">The sequence shown here is derived from an EMBL/GenBank/DDBJ whole genome shotgun (WGS) entry which is preliminary data.</text>
</comment>
<comment type="cofactor">
    <cofactor evidence="1">
        <name>FMN</name>
        <dbReference type="ChEBI" id="CHEBI:58210"/>
    </cofactor>
</comment>
<sequence>MKSIIPSEISVPEVQRLLQGGIGPRPIALVSTISKNGANNLTPFSFFNVFGANPPVIAFSPSRRGRDGSFKDTYLNLIETNECVVNSVTYSMVEQISLASTEYEYGIDEFVKTGLTPIDSDLVKPKRVKESPFQMECKLLEMRSFGEGGTSANIAICEVVKFHVAEDLFVNGIIHPDKIDLVARMSADFYCRASGEAIFEVEKPLKKKGIGYDQLPEFMKQSFVFSANNLGKFSNVERIPDDEEVKEFITQIKSETLTDYEISEEAFYRYQRLGNYKYMLRCALDLNLSRQQKKYFLELTAKMALEKNNTEFAWKTVLYSNQIK</sequence>
<dbReference type="InterPro" id="IPR002563">
    <property type="entry name" value="Flavin_Rdtase-like_dom"/>
</dbReference>
<evidence type="ECO:0000259" key="5">
    <source>
        <dbReference type="SMART" id="SM00903"/>
    </source>
</evidence>
<dbReference type="Gene3D" id="2.30.110.10">
    <property type="entry name" value="Electron Transport, Fmn-binding Protein, Chain A"/>
    <property type="match status" value="1"/>
</dbReference>
<dbReference type="InterPro" id="IPR012349">
    <property type="entry name" value="Split_barrel_FMN-bd"/>
</dbReference>
<dbReference type="PANTHER" id="PTHR33798">
    <property type="entry name" value="FLAVOPROTEIN OXYGENASE"/>
    <property type="match status" value="1"/>
</dbReference>
<feature type="domain" description="Flavin reductase like" evidence="5">
    <location>
        <begin position="20"/>
        <end position="176"/>
    </location>
</feature>
<reference evidence="6" key="1">
    <citation type="journal article" date="2020" name="mSystems">
        <title>Genome- and Community-Level Interaction Insights into Carbon Utilization and Element Cycling Functions of Hydrothermarchaeota in Hydrothermal Sediment.</title>
        <authorList>
            <person name="Zhou Z."/>
            <person name="Liu Y."/>
            <person name="Xu W."/>
            <person name="Pan J."/>
            <person name="Luo Z.H."/>
            <person name="Li M."/>
        </authorList>
    </citation>
    <scope>NUCLEOTIDE SEQUENCE [LARGE SCALE GENOMIC DNA]</scope>
    <source>
        <strain evidence="6">SpSt-479</strain>
    </source>
</reference>
<dbReference type="GO" id="GO:0010181">
    <property type="term" value="F:FMN binding"/>
    <property type="evidence" value="ECO:0007669"/>
    <property type="project" value="InterPro"/>
</dbReference>
<organism evidence="6">
    <name type="scientific">Ignavibacterium album</name>
    <dbReference type="NCBI Taxonomy" id="591197"/>
    <lineage>
        <taxon>Bacteria</taxon>
        <taxon>Pseudomonadati</taxon>
        <taxon>Ignavibacteriota</taxon>
        <taxon>Ignavibacteria</taxon>
        <taxon>Ignavibacteriales</taxon>
        <taxon>Ignavibacteriaceae</taxon>
        <taxon>Ignavibacterium</taxon>
    </lineage>
</organism>
<evidence type="ECO:0000256" key="1">
    <source>
        <dbReference type="ARBA" id="ARBA00001917"/>
    </source>
</evidence>
<evidence type="ECO:0000256" key="4">
    <source>
        <dbReference type="ARBA" id="ARBA00038054"/>
    </source>
</evidence>
<protein>
    <submittedName>
        <fullName evidence="6">Flavin reductase family protein</fullName>
    </submittedName>
</protein>
<dbReference type="AlphaFoldDB" id="A0A7V3E6N2"/>
<dbReference type="SMART" id="SM00903">
    <property type="entry name" value="Flavin_Reduct"/>
    <property type="match status" value="1"/>
</dbReference>
<proteinExistence type="inferred from homology"/>
<gene>
    <name evidence="6" type="ORF">ENS31_06605</name>
</gene>
<dbReference type="PANTHER" id="PTHR33798:SF5">
    <property type="entry name" value="FLAVIN REDUCTASE LIKE DOMAIN-CONTAINING PROTEIN"/>
    <property type="match status" value="1"/>
</dbReference>
<evidence type="ECO:0000256" key="2">
    <source>
        <dbReference type="ARBA" id="ARBA00022630"/>
    </source>
</evidence>